<dbReference type="InterPro" id="IPR017517">
    <property type="entry name" value="Maleyloyr_isom"/>
</dbReference>
<evidence type="ECO:0000313" key="2">
    <source>
        <dbReference type="EMBL" id="MDP9846508.1"/>
    </source>
</evidence>
<dbReference type="Gene3D" id="1.20.120.450">
    <property type="entry name" value="dinb family like domain"/>
    <property type="match status" value="1"/>
</dbReference>
<accession>A0ABT9QIB8</accession>
<keyword evidence="3" id="KW-1185">Reference proteome</keyword>
<dbReference type="EMBL" id="JAUSQU010000001">
    <property type="protein sequence ID" value="MDP9846508.1"/>
    <property type="molecule type" value="Genomic_DNA"/>
</dbReference>
<proteinExistence type="predicted"/>
<dbReference type="InterPro" id="IPR024344">
    <property type="entry name" value="MDMPI_metal-binding"/>
</dbReference>
<dbReference type="SUPFAM" id="SSF55718">
    <property type="entry name" value="SCP-like"/>
    <property type="match status" value="1"/>
</dbReference>
<dbReference type="InterPro" id="IPR034660">
    <property type="entry name" value="DinB/YfiT-like"/>
</dbReference>
<dbReference type="EC" id="5.2.1.4" evidence="2"/>
<comment type="caution">
    <text evidence="2">The sequence shown here is derived from an EMBL/GenBank/DDBJ whole genome shotgun (WGS) entry which is preliminary data.</text>
</comment>
<dbReference type="SUPFAM" id="SSF109854">
    <property type="entry name" value="DinB/YfiT-like putative metalloenzymes"/>
    <property type="match status" value="1"/>
</dbReference>
<sequence length="238" mass="25083">MTAVAPLVAWAREGTELFERTVAGIDDADLNAASALPGWRRGHVAAHVASNADALVNLLSWARTGVPSPMYASPEQRADDIEKGAGLPAEELREKLSAANARFGRALAAMPEDAWDAQVRTARGRTVPASQVPWMRVREVWVHTVDLLAGPGFADFPAPLLRALTDDAVPGFSGRPDLPHVALRATDAEGHWEIGASGGAPVAVSGNLADLTAYLLGRPVPGRLESAAESPPSLPSWL</sequence>
<dbReference type="GO" id="GO:0050077">
    <property type="term" value="F:maleylpyruvate isomerase activity"/>
    <property type="evidence" value="ECO:0007669"/>
    <property type="project" value="UniProtKB-EC"/>
</dbReference>
<keyword evidence="2" id="KW-0413">Isomerase</keyword>
<dbReference type="RefSeq" id="WP_307563046.1">
    <property type="nucleotide sequence ID" value="NZ_JAUSQU010000001.1"/>
</dbReference>
<dbReference type="Gene3D" id="3.30.1050.20">
    <property type="match status" value="1"/>
</dbReference>
<protein>
    <submittedName>
        <fullName evidence="2">Maleylpyruvate isomerase</fullName>
        <ecNumber evidence="2">5.2.1.4</ecNumber>
    </submittedName>
</protein>
<evidence type="ECO:0000313" key="3">
    <source>
        <dbReference type="Proteomes" id="UP001225356"/>
    </source>
</evidence>
<evidence type="ECO:0000259" key="1">
    <source>
        <dbReference type="Pfam" id="PF11716"/>
    </source>
</evidence>
<organism evidence="2 3">
    <name type="scientific">Streptosporangium lutulentum</name>
    <dbReference type="NCBI Taxonomy" id="1461250"/>
    <lineage>
        <taxon>Bacteria</taxon>
        <taxon>Bacillati</taxon>
        <taxon>Actinomycetota</taxon>
        <taxon>Actinomycetes</taxon>
        <taxon>Streptosporangiales</taxon>
        <taxon>Streptosporangiaceae</taxon>
        <taxon>Streptosporangium</taxon>
    </lineage>
</organism>
<reference evidence="2 3" key="1">
    <citation type="submission" date="2023-07" db="EMBL/GenBank/DDBJ databases">
        <title>Sequencing the genomes of 1000 actinobacteria strains.</title>
        <authorList>
            <person name="Klenk H.-P."/>
        </authorList>
    </citation>
    <scope>NUCLEOTIDE SEQUENCE [LARGE SCALE GENOMIC DNA]</scope>
    <source>
        <strain evidence="2 3">DSM 46740</strain>
    </source>
</reference>
<gene>
    <name evidence="2" type="ORF">J2853_005719</name>
</gene>
<dbReference type="NCBIfam" id="TIGR03083">
    <property type="entry name" value="maleylpyruvate isomerase family mycothiol-dependent enzyme"/>
    <property type="match status" value="1"/>
</dbReference>
<dbReference type="Pfam" id="PF11716">
    <property type="entry name" value="MDMPI_N"/>
    <property type="match status" value="1"/>
</dbReference>
<dbReference type="Proteomes" id="UP001225356">
    <property type="component" value="Unassembled WGS sequence"/>
</dbReference>
<feature type="domain" description="Mycothiol-dependent maleylpyruvate isomerase metal-binding" evidence="1">
    <location>
        <begin position="12"/>
        <end position="147"/>
    </location>
</feature>
<name>A0ABT9QIB8_9ACTN</name>
<dbReference type="InterPro" id="IPR036527">
    <property type="entry name" value="SCP2_sterol-bd_dom_sf"/>
</dbReference>